<sequence>MTSIAEPVSGYFGQLITFLQGFSTVQLVILALVNIPLFAIAINVLLQLLPQDRSLPPVVFHYIPWFGSAAHYGDNPIKFFFDCREKYGPVFTFVLLGRRVTVALDPAGNNFIMGGKHTVFSAEDAYTHLTTPVFGKDVVYDCPNELLMEQKKFVKFGLSTDNFRAYVGMIEDEVSGFMKNEPSFRVFQANDINEWGSFEAAKTMSEITILTASRTLQGKEVRSKITKEYAAVFNDLDGGFTPLHWMFPNLPLPSYRKRDAAHKKISELYVSIIRNRRENPGQEEEHDMIASLMGQKYRAGRALKDHEIAHIMIALLMAGQHTSSATSSWALLHIADRTDIGEALYEEQVKHFRQPDGSWRTMEYEEIKDLPVMDSVIRETLRIHPPLHSIMRAVREDAVVPQTLASPSEDGQYVIPKGYMVMSSAAVSQIDPMLWKNAQQWDPLRWSDPEGVAAQAYKAYNDADGAKVDFGFGLVSKGTESPYQPFGAGRHRCIGEQFAYLQLSTLIATVIRQVELKLPEGGVPPPNYHTMITLPKTPATILYRRRKFD</sequence>
<proteinExistence type="predicted"/>
<dbReference type="EMBL" id="MU274908">
    <property type="protein sequence ID" value="KAI0090144.1"/>
    <property type="molecule type" value="Genomic_DNA"/>
</dbReference>
<reference evidence="1" key="1">
    <citation type="journal article" date="2021" name="Environ. Microbiol.">
        <title>Gene family expansions and transcriptome signatures uncover fungal adaptations to wood decay.</title>
        <authorList>
            <person name="Hage H."/>
            <person name="Miyauchi S."/>
            <person name="Viragh M."/>
            <person name="Drula E."/>
            <person name="Min B."/>
            <person name="Chaduli D."/>
            <person name="Navarro D."/>
            <person name="Favel A."/>
            <person name="Norest M."/>
            <person name="Lesage-Meessen L."/>
            <person name="Balint B."/>
            <person name="Merenyi Z."/>
            <person name="de Eugenio L."/>
            <person name="Morin E."/>
            <person name="Martinez A.T."/>
            <person name="Baldrian P."/>
            <person name="Stursova M."/>
            <person name="Martinez M.J."/>
            <person name="Novotny C."/>
            <person name="Magnuson J.K."/>
            <person name="Spatafora J.W."/>
            <person name="Maurice S."/>
            <person name="Pangilinan J."/>
            <person name="Andreopoulos W."/>
            <person name="LaButti K."/>
            <person name="Hundley H."/>
            <person name="Na H."/>
            <person name="Kuo A."/>
            <person name="Barry K."/>
            <person name="Lipzen A."/>
            <person name="Henrissat B."/>
            <person name="Riley R."/>
            <person name="Ahrendt S."/>
            <person name="Nagy L.G."/>
            <person name="Grigoriev I.V."/>
            <person name="Martin F."/>
            <person name="Rosso M.N."/>
        </authorList>
    </citation>
    <scope>NUCLEOTIDE SEQUENCE</scope>
    <source>
        <strain evidence="1">CBS 384.51</strain>
    </source>
</reference>
<dbReference type="Proteomes" id="UP001055072">
    <property type="component" value="Unassembled WGS sequence"/>
</dbReference>
<evidence type="ECO:0000313" key="1">
    <source>
        <dbReference type="EMBL" id="KAI0090144.1"/>
    </source>
</evidence>
<keyword evidence="2" id="KW-1185">Reference proteome</keyword>
<name>A0ACB8U7Q4_9APHY</name>
<protein>
    <submittedName>
        <fullName evidence="1">Cytochrome P450 51</fullName>
    </submittedName>
</protein>
<evidence type="ECO:0000313" key="2">
    <source>
        <dbReference type="Proteomes" id="UP001055072"/>
    </source>
</evidence>
<organism evidence="1 2">
    <name type="scientific">Irpex rosettiformis</name>
    <dbReference type="NCBI Taxonomy" id="378272"/>
    <lineage>
        <taxon>Eukaryota</taxon>
        <taxon>Fungi</taxon>
        <taxon>Dikarya</taxon>
        <taxon>Basidiomycota</taxon>
        <taxon>Agaricomycotina</taxon>
        <taxon>Agaricomycetes</taxon>
        <taxon>Polyporales</taxon>
        <taxon>Irpicaceae</taxon>
        <taxon>Irpex</taxon>
    </lineage>
</organism>
<comment type="caution">
    <text evidence="1">The sequence shown here is derived from an EMBL/GenBank/DDBJ whole genome shotgun (WGS) entry which is preliminary data.</text>
</comment>
<accession>A0ACB8U7Q4</accession>
<gene>
    <name evidence="1" type="ORF">BDY19DRAFT_888351</name>
</gene>